<feature type="domain" description="Phospholipid/glycerol acyltransferase" evidence="4">
    <location>
        <begin position="33"/>
        <end position="172"/>
    </location>
</feature>
<comment type="caution">
    <text evidence="5">The sequence shown here is derived from an EMBL/GenBank/DDBJ whole genome shotgun (WGS) entry which is preliminary data.</text>
</comment>
<dbReference type="GO" id="GO:0016746">
    <property type="term" value="F:acyltransferase activity"/>
    <property type="evidence" value="ECO:0007669"/>
    <property type="project" value="UniProtKB-KW"/>
</dbReference>
<keyword evidence="6" id="KW-1185">Reference proteome</keyword>
<dbReference type="Pfam" id="PF01553">
    <property type="entry name" value="Acyltransferase"/>
    <property type="match status" value="1"/>
</dbReference>
<dbReference type="Proteomes" id="UP001181622">
    <property type="component" value="Unassembled WGS sequence"/>
</dbReference>
<protein>
    <submittedName>
        <fullName evidence="5">1-acyl-sn-glycerol-3-phosphate acyltransferase</fullName>
    </submittedName>
</protein>
<keyword evidence="3 5" id="KW-0012">Acyltransferase</keyword>
<comment type="pathway">
    <text evidence="1">Lipid metabolism.</text>
</comment>
<name>A0ABU1DKL1_9HYPH</name>
<dbReference type="SUPFAM" id="SSF69593">
    <property type="entry name" value="Glycerol-3-phosphate (1)-acyltransferase"/>
    <property type="match status" value="1"/>
</dbReference>
<dbReference type="EMBL" id="JADBEO010000063">
    <property type="protein sequence ID" value="MDR4308669.1"/>
    <property type="molecule type" value="Genomic_DNA"/>
</dbReference>
<dbReference type="CDD" id="cd07989">
    <property type="entry name" value="LPLAT_AGPAT-like"/>
    <property type="match status" value="1"/>
</dbReference>
<sequence length="208" mass="22339">MVAAARAALIVAVRVLVGARADWAGCRPSPRRRIYFANHASHFDTLAVVAALPRPFRATTHPVAARDYWGASRLKRFFAVDCLNAVLIDRDRKGEGDPLAPVEALLQSGRSVLIFPEGTRGSGEAVAPFKSGLHRLARRFPGAELVPVHLDNLARVMPKGSILIVPMTCTAHFGAPLALEPGETREAFLERARLAVEALAPARARGGA</sequence>
<proteinExistence type="predicted"/>
<evidence type="ECO:0000313" key="5">
    <source>
        <dbReference type="EMBL" id="MDR4308669.1"/>
    </source>
</evidence>
<evidence type="ECO:0000259" key="4">
    <source>
        <dbReference type="SMART" id="SM00563"/>
    </source>
</evidence>
<organism evidence="5 6">
    <name type="scientific">Chelatococcus sambhunathii</name>
    <dbReference type="NCBI Taxonomy" id="363953"/>
    <lineage>
        <taxon>Bacteria</taxon>
        <taxon>Pseudomonadati</taxon>
        <taxon>Pseudomonadota</taxon>
        <taxon>Alphaproteobacteria</taxon>
        <taxon>Hyphomicrobiales</taxon>
        <taxon>Chelatococcaceae</taxon>
        <taxon>Chelatococcus</taxon>
    </lineage>
</organism>
<accession>A0ABU1DKL1</accession>
<evidence type="ECO:0000256" key="1">
    <source>
        <dbReference type="ARBA" id="ARBA00005189"/>
    </source>
</evidence>
<dbReference type="PANTHER" id="PTHR10434:SF11">
    <property type="entry name" value="1-ACYL-SN-GLYCEROL-3-PHOSPHATE ACYLTRANSFERASE"/>
    <property type="match status" value="1"/>
</dbReference>
<evidence type="ECO:0000256" key="3">
    <source>
        <dbReference type="ARBA" id="ARBA00023315"/>
    </source>
</evidence>
<evidence type="ECO:0000313" key="6">
    <source>
        <dbReference type="Proteomes" id="UP001181622"/>
    </source>
</evidence>
<keyword evidence="2" id="KW-0808">Transferase</keyword>
<gene>
    <name evidence="5" type="ORF">IHQ68_18770</name>
</gene>
<dbReference type="InterPro" id="IPR002123">
    <property type="entry name" value="Plipid/glycerol_acylTrfase"/>
</dbReference>
<dbReference type="SMART" id="SM00563">
    <property type="entry name" value="PlsC"/>
    <property type="match status" value="1"/>
</dbReference>
<reference evidence="5" key="1">
    <citation type="submission" date="2020-10" db="EMBL/GenBank/DDBJ databases">
        <authorList>
            <person name="Abbas A."/>
            <person name="Razzaq R."/>
            <person name="Waqas M."/>
            <person name="Abbas N."/>
            <person name="Nielsen T.K."/>
            <person name="Hansen L.H."/>
            <person name="Hussain S."/>
            <person name="Shahid M."/>
        </authorList>
    </citation>
    <scope>NUCLEOTIDE SEQUENCE</scope>
    <source>
        <strain evidence="5">S14</strain>
    </source>
</reference>
<evidence type="ECO:0000256" key="2">
    <source>
        <dbReference type="ARBA" id="ARBA00022679"/>
    </source>
</evidence>
<dbReference type="PANTHER" id="PTHR10434">
    <property type="entry name" value="1-ACYL-SN-GLYCEROL-3-PHOSPHATE ACYLTRANSFERASE"/>
    <property type="match status" value="1"/>
</dbReference>